<feature type="transmembrane region" description="Helical" evidence="5">
    <location>
        <begin position="140"/>
        <end position="162"/>
    </location>
</feature>
<evidence type="ECO:0000256" key="2">
    <source>
        <dbReference type="ARBA" id="ARBA00022692"/>
    </source>
</evidence>
<evidence type="ECO:0000313" key="7">
    <source>
        <dbReference type="Proteomes" id="UP001501207"/>
    </source>
</evidence>
<accession>A0ABP8FHL5</accession>
<feature type="transmembrane region" description="Helical" evidence="5">
    <location>
        <begin position="371"/>
        <end position="392"/>
    </location>
</feature>
<feature type="transmembrane region" description="Helical" evidence="5">
    <location>
        <begin position="398"/>
        <end position="418"/>
    </location>
</feature>
<feature type="transmembrane region" description="Helical" evidence="5">
    <location>
        <begin position="95"/>
        <end position="120"/>
    </location>
</feature>
<sequence length="483" mass="52340">MSRNAPPPDAGGSFRRSLTLFDGVMLVAGVMIGSGIFIVSADIARTVGGTGWMMLVWVLGGFMTVVAALSYGELSGMYPGAGGQYVYLREAYNPLIAFLYGWALFTVIQTGLIAVVAVAFAKYAAYIFPWLGEDIPLLSLGGFSISVAQALAILMIVFLTWVNSGSIRNGKIIQRIFTSAKILAMVFLVAAGIFLGARAGIWHANWADAWDSFHYVTTQVDGKAVSTAVPHHGLLLIAMIGVAMVGSLFSSDAWNSVTFIAAEIKNPHRNVGLSLLLGTFLVTVIYLLCNLVYIAALPIKEIAFAPADRVAAAASLNIFGPYGAIVIAAMIMISTFGCDNGIVLSGARVYYAMANDGLFFKRAGRLNKAGVPAYGLWIQCIWASVLCISGRYSDLLNYIIFVVLIFYMLTIAGIFILRKKYPDMPRPYRAVGYPVLPVIYILMGMVVCISLLIYRPLYTWPGLIIVLLGVPVYYLTLRKTRTS</sequence>
<protein>
    <submittedName>
        <fullName evidence="6">Amino acid permease</fullName>
    </submittedName>
</protein>
<evidence type="ECO:0000256" key="5">
    <source>
        <dbReference type="SAM" id="Phobius"/>
    </source>
</evidence>
<proteinExistence type="predicted"/>
<dbReference type="PANTHER" id="PTHR11785">
    <property type="entry name" value="AMINO ACID TRANSPORTER"/>
    <property type="match status" value="1"/>
</dbReference>
<feature type="transmembrane region" description="Helical" evidence="5">
    <location>
        <begin position="319"/>
        <end position="338"/>
    </location>
</feature>
<keyword evidence="3 5" id="KW-1133">Transmembrane helix</keyword>
<dbReference type="InterPro" id="IPR002293">
    <property type="entry name" value="AA/rel_permease1"/>
</dbReference>
<organism evidence="6 7">
    <name type="scientific">Compostibacter hankyongensis</name>
    <dbReference type="NCBI Taxonomy" id="1007089"/>
    <lineage>
        <taxon>Bacteria</taxon>
        <taxon>Pseudomonadati</taxon>
        <taxon>Bacteroidota</taxon>
        <taxon>Chitinophagia</taxon>
        <taxon>Chitinophagales</taxon>
        <taxon>Chitinophagaceae</taxon>
        <taxon>Compostibacter</taxon>
    </lineage>
</organism>
<feature type="transmembrane region" description="Helical" evidence="5">
    <location>
        <begin position="52"/>
        <end position="74"/>
    </location>
</feature>
<keyword evidence="2 5" id="KW-0812">Transmembrane</keyword>
<dbReference type="Pfam" id="PF13520">
    <property type="entry name" value="AA_permease_2"/>
    <property type="match status" value="1"/>
</dbReference>
<name>A0ABP8FHL5_9BACT</name>
<keyword evidence="7" id="KW-1185">Reference proteome</keyword>
<comment type="subcellular location">
    <subcellularLocation>
        <location evidence="1">Membrane</location>
        <topology evidence="1">Multi-pass membrane protein</topology>
    </subcellularLocation>
</comment>
<evidence type="ECO:0000313" key="6">
    <source>
        <dbReference type="EMBL" id="GAA4303853.1"/>
    </source>
</evidence>
<dbReference type="PIRSF" id="PIRSF006060">
    <property type="entry name" value="AA_transporter"/>
    <property type="match status" value="1"/>
</dbReference>
<evidence type="ECO:0000256" key="3">
    <source>
        <dbReference type="ARBA" id="ARBA00022989"/>
    </source>
</evidence>
<comment type="caution">
    <text evidence="6">The sequence shown here is derived from an EMBL/GenBank/DDBJ whole genome shotgun (WGS) entry which is preliminary data.</text>
</comment>
<dbReference type="RefSeq" id="WP_344975623.1">
    <property type="nucleotide sequence ID" value="NZ_BAABFN010000001.1"/>
</dbReference>
<feature type="transmembrane region" description="Helical" evidence="5">
    <location>
        <begin position="20"/>
        <end position="40"/>
    </location>
</feature>
<reference evidence="7" key="1">
    <citation type="journal article" date="2019" name="Int. J. Syst. Evol. Microbiol.">
        <title>The Global Catalogue of Microorganisms (GCM) 10K type strain sequencing project: providing services to taxonomists for standard genome sequencing and annotation.</title>
        <authorList>
            <consortium name="The Broad Institute Genomics Platform"/>
            <consortium name="The Broad Institute Genome Sequencing Center for Infectious Disease"/>
            <person name="Wu L."/>
            <person name="Ma J."/>
        </authorList>
    </citation>
    <scope>NUCLEOTIDE SEQUENCE [LARGE SCALE GENOMIC DNA]</scope>
    <source>
        <strain evidence="7">JCM 17664</strain>
    </source>
</reference>
<gene>
    <name evidence="6" type="ORF">GCM10023143_07680</name>
</gene>
<feature type="transmembrane region" description="Helical" evidence="5">
    <location>
        <begin position="460"/>
        <end position="477"/>
    </location>
</feature>
<feature type="transmembrane region" description="Helical" evidence="5">
    <location>
        <begin position="182"/>
        <end position="201"/>
    </location>
</feature>
<feature type="transmembrane region" description="Helical" evidence="5">
    <location>
        <begin position="430"/>
        <end position="454"/>
    </location>
</feature>
<evidence type="ECO:0000256" key="4">
    <source>
        <dbReference type="ARBA" id="ARBA00023136"/>
    </source>
</evidence>
<feature type="transmembrane region" description="Helical" evidence="5">
    <location>
        <begin position="275"/>
        <end position="299"/>
    </location>
</feature>
<evidence type="ECO:0000256" key="1">
    <source>
        <dbReference type="ARBA" id="ARBA00004141"/>
    </source>
</evidence>
<dbReference type="EMBL" id="BAABFN010000001">
    <property type="protein sequence ID" value="GAA4303853.1"/>
    <property type="molecule type" value="Genomic_DNA"/>
</dbReference>
<dbReference type="PANTHER" id="PTHR11785:SF512">
    <property type="entry name" value="SOBREMESA, ISOFORM B"/>
    <property type="match status" value="1"/>
</dbReference>
<keyword evidence="4 5" id="KW-0472">Membrane</keyword>
<dbReference type="InterPro" id="IPR050598">
    <property type="entry name" value="AminoAcid_Transporter"/>
</dbReference>
<dbReference type="Gene3D" id="1.20.1740.10">
    <property type="entry name" value="Amino acid/polyamine transporter I"/>
    <property type="match status" value="1"/>
</dbReference>
<feature type="transmembrane region" description="Helical" evidence="5">
    <location>
        <begin position="233"/>
        <end position="254"/>
    </location>
</feature>
<dbReference type="Proteomes" id="UP001501207">
    <property type="component" value="Unassembled WGS sequence"/>
</dbReference>